<dbReference type="PANTHER" id="PTHR43420:SF44">
    <property type="entry name" value="ACETYLTRANSFERASE YPEA"/>
    <property type="match status" value="1"/>
</dbReference>
<dbReference type="Proteomes" id="UP000030392">
    <property type="component" value="Unassembled WGS sequence"/>
</dbReference>
<dbReference type="SUPFAM" id="SSF55729">
    <property type="entry name" value="Acyl-CoA N-acyltransferases (Nat)"/>
    <property type="match status" value="1"/>
</dbReference>
<evidence type="ECO:0000256" key="5">
    <source>
        <dbReference type="RuleBase" id="RU363094"/>
    </source>
</evidence>
<comment type="caution">
    <text evidence="7">The sequence shown here is derived from an EMBL/GenBank/DDBJ whole genome shotgun (WGS) entry which is preliminary data.</text>
</comment>
<feature type="domain" description="N-acetyltransferase" evidence="6">
    <location>
        <begin position="3"/>
        <end position="148"/>
    </location>
</feature>
<keyword evidence="3 7" id="KW-0808">Transferase</keyword>
<dbReference type="EMBL" id="JNAX01000014">
    <property type="protein sequence ID" value="KGG20031.1"/>
    <property type="molecule type" value="Genomic_DNA"/>
</dbReference>
<comment type="catalytic activity">
    <reaction evidence="5">
        <text>N-terminal L-alanyl-[ribosomal protein bS18] + acetyl-CoA = N-terminal N(alpha)-acetyl-L-alanyl-[ribosomal protein bS18] + CoA + H(+)</text>
        <dbReference type="Rhea" id="RHEA:43756"/>
        <dbReference type="Rhea" id="RHEA-COMP:10676"/>
        <dbReference type="Rhea" id="RHEA-COMP:10677"/>
        <dbReference type="ChEBI" id="CHEBI:15378"/>
        <dbReference type="ChEBI" id="CHEBI:57287"/>
        <dbReference type="ChEBI" id="CHEBI:57288"/>
        <dbReference type="ChEBI" id="CHEBI:64718"/>
        <dbReference type="ChEBI" id="CHEBI:83683"/>
        <dbReference type="EC" id="2.3.1.266"/>
    </reaction>
</comment>
<dbReference type="InterPro" id="IPR000182">
    <property type="entry name" value="GNAT_dom"/>
</dbReference>
<comment type="subcellular location">
    <subcellularLocation>
        <location evidence="5">Cytoplasm</location>
    </subcellularLocation>
</comment>
<dbReference type="PANTHER" id="PTHR43420">
    <property type="entry name" value="ACETYLTRANSFERASE"/>
    <property type="match status" value="1"/>
</dbReference>
<keyword evidence="2 5" id="KW-0963">Cytoplasm</keyword>
<dbReference type="GO" id="GO:0008999">
    <property type="term" value="F:protein-N-terminal-alanine acetyltransferase activity"/>
    <property type="evidence" value="ECO:0007669"/>
    <property type="project" value="UniProtKB-EC"/>
</dbReference>
<evidence type="ECO:0000259" key="6">
    <source>
        <dbReference type="PROSITE" id="PS51186"/>
    </source>
</evidence>
<comment type="similarity">
    <text evidence="1 5">Belongs to the acetyltransferase family. RimI subfamily.</text>
</comment>
<gene>
    <name evidence="7" type="ORF">EV03_1495</name>
</gene>
<evidence type="ECO:0000313" key="8">
    <source>
        <dbReference type="Proteomes" id="UP000030392"/>
    </source>
</evidence>
<dbReference type="Gene3D" id="3.40.630.30">
    <property type="match status" value="1"/>
</dbReference>
<dbReference type="EC" id="2.3.1.266" evidence="5"/>
<dbReference type="Pfam" id="PF00583">
    <property type="entry name" value="Acetyltransf_1"/>
    <property type="match status" value="1"/>
</dbReference>
<organism evidence="7 8">
    <name type="scientific">Prochlorococcus marinus str. PAC1</name>
    <dbReference type="NCBI Taxonomy" id="59924"/>
    <lineage>
        <taxon>Bacteria</taxon>
        <taxon>Bacillati</taxon>
        <taxon>Cyanobacteriota</taxon>
        <taxon>Cyanophyceae</taxon>
        <taxon>Synechococcales</taxon>
        <taxon>Prochlorococcaceae</taxon>
        <taxon>Prochlorococcus</taxon>
    </lineage>
</organism>
<dbReference type="InterPro" id="IPR050680">
    <property type="entry name" value="YpeA/RimI_acetyltransf"/>
</dbReference>
<dbReference type="CDD" id="cd04301">
    <property type="entry name" value="NAT_SF"/>
    <property type="match status" value="1"/>
</dbReference>
<dbReference type="PROSITE" id="PS51186">
    <property type="entry name" value="GNAT"/>
    <property type="match status" value="1"/>
</dbReference>
<evidence type="ECO:0000256" key="3">
    <source>
        <dbReference type="ARBA" id="ARBA00022679"/>
    </source>
</evidence>
<dbReference type="NCBIfam" id="TIGR01575">
    <property type="entry name" value="rimI"/>
    <property type="match status" value="1"/>
</dbReference>
<dbReference type="GO" id="GO:0005737">
    <property type="term" value="C:cytoplasm"/>
    <property type="evidence" value="ECO:0007669"/>
    <property type="project" value="UniProtKB-SubCell"/>
</dbReference>
<evidence type="ECO:0000256" key="1">
    <source>
        <dbReference type="ARBA" id="ARBA00005395"/>
    </source>
</evidence>
<dbReference type="AlphaFoldDB" id="A0A0A2C113"/>
<dbReference type="InterPro" id="IPR006464">
    <property type="entry name" value="AcTrfase_RimI/Ard1"/>
</dbReference>
<evidence type="ECO:0000256" key="2">
    <source>
        <dbReference type="ARBA" id="ARBA00022490"/>
    </source>
</evidence>
<dbReference type="RefSeq" id="WP_036906574.1">
    <property type="nucleotide sequence ID" value="NZ_CP138967.1"/>
</dbReference>
<protein>
    <recommendedName>
        <fullName evidence="5">[Ribosomal protein bS18]-alanine N-acetyltransferase</fullName>
        <ecNumber evidence="5">2.3.1.266</ecNumber>
    </recommendedName>
</protein>
<evidence type="ECO:0000313" key="7">
    <source>
        <dbReference type="EMBL" id="KGG20031.1"/>
    </source>
</evidence>
<dbReference type="InterPro" id="IPR016181">
    <property type="entry name" value="Acyl_CoA_acyltransferase"/>
</dbReference>
<accession>A0A0A2C113</accession>
<sequence length="154" mass="17614">MNLKIIQLGEMHLNDCVDLDQKSSNGLWSKSQWERELTDPKRICLGIIELQTKKLLGLCSAWLVIDELHITFIAVDPMNQRKGIGKFLLSDLIKRSKSLQINYIFLEVKQNNEPAKALYNSMGFKTVGKRSNFYQDGSDALLLNKETNNISEIQ</sequence>
<name>A0A0A2C113_PROMR</name>
<comment type="function">
    <text evidence="5">Acetylates the N-terminal alanine of ribosomal protein bS18.</text>
</comment>
<keyword evidence="4 7" id="KW-0012">Acyltransferase</keyword>
<proteinExistence type="inferred from homology"/>
<reference evidence="8" key="1">
    <citation type="journal article" date="2014" name="Sci. Data">
        <title>Genomes of diverse isolates of the marine cyanobacterium Prochlorococcus.</title>
        <authorList>
            <person name="Biller S."/>
            <person name="Berube P."/>
            <person name="Thompson J."/>
            <person name="Kelly L."/>
            <person name="Roggensack S."/>
            <person name="Awad L."/>
            <person name="Roache-Johnson K."/>
            <person name="Ding H."/>
            <person name="Giovannoni S.J."/>
            <person name="Moore L.R."/>
            <person name="Chisholm S.W."/>
        </authorList>
    </citation>
    <scope>NUCLEOTIDE SEQUENCE [LARGE SCALE GENOMIC DNA]</scope>
    <source>
        <strain evidence="8">PAC1</strain>
    </source>
</reference>
<evidence type="ECO:0000256" key="4">
    <source>
        <dbReference type="ARBA" id="ARBA00023315"/>
    </source>
</evidence>